<dbReference type="InterPro" id="IPR044926">
    <property type="entry name" value="RGS_subdomain_2"/>
</dbReference>
<dbReference type="InterPro" id="IPR036305">
    <property type="entry name" value="RGS_sf"/>
</dbReference>
<dbReference type="RefSeq" id="XP_044558332.1">
    <property type="nucleotide sequence ID" value="XM_044712165.1"/>
</dbReference>
<evidence type="ECO:0008006" key="5">
    <source>
        <dbReference type="Google" id="ProtNLM"/>
    </source>
</evidence>
<dbReference type="VEuPathDB" id="AmoebaDB:FDP41_008323"/>
<dbReference type="GeneID" id="68115541"/>
<comment type="caution">
    <text evidence="3">The sequence shown here is derived from an EMBL/GenBank/DDBJ whole genome shotgun (WGS) entry which is preliminary data.</text>
</comment>
<feature type="transmembrane region" description="Helical" evidence="2">
    <location>
        <begin position="553"/>
        <end position="575"/>
    </location>
</feature>
<dbReference type="OMA" id="GGFICLM"/>
<feature type="transmembrane region" description="Helical" evidence="2">
    <location>
        <begin position="911"/>
        <end position="944"/>
    </location>
</feature>
<feature type="transmembrane region" description="Helical" evidence="2">
    <location>
        <begin position="128"/>
        <end position="147"/>
    </location>
</feature>
<name>A0A6A5BL66_NAEFO</name>
<dbReference type="OrthoDB" id="10445460at2759"/>
<feature type="compositionally biased region" description="Low complexity" evidence="1">
    <location>
        <begin position="742"/>
        <end position="763"/>
    </location>
</feature>
<feature type="region of interest" description="Disordered" evidence="1">
    <location>
        <begin position="741"/>
        <end position="766"/>
    </location>
</feature>
<feature type="transmembrane region" description="Helical" evidence="2">
    <location>
        <begin position="820"/>
        <end position="845"/>
    </location>
</feature>
<feature type="transmembrane region" description="Helical" evidence="2">
    <location>
        <begin position="519"/>
        <end position="541"/>
    </location>
</feature>
<dbReference type="EMBL" id="VFQX01000060">
    <property type="protein sequence ID" value="KAF0973619.1"/>
    <property type="molecule type" value="Genomic_DNA"/>
</dbReference>
<reference evidence="3 4" key="1">
    <citation type="journal article" date="2019" name="Sci. Rep.">
        <title>Nanopore sequencing improves the draft genome of the human pathogenic amoeba Naegleria fowleri.</title>
        <authorList>
            <person name="Liechti N."/>
            <person name="Schurch N."/>
            <person name="Bruggmann R."/>
            <person name="Wittwer M."/>
        </authorList>
    </citation>
    <scope>NUCLEOTIDE SEQUENCE [LARGE SCALE GENOMIC DNA]</scope>
    <source>
        <strain evidence="3 4">ATCC 30894</strain>
    </source>
</reference>
<keyword evidence="4" id="KW-1185">Reference proteome</keyword>
<dbReference type="SUPFAM" id="SSF48097">
    <property type="entry name" value="Regulator of G-protein signaling, RGS"/>
    <property type="match status" value="1"/>
</dbReference>
<keyword evidence="2" id="KW-1133">Transmembrane helix</keyword>
<feature type="transmembrane region" description="Helical" evidence="2">
    <location>
        <begin position="581"/>
        <end position="601"/>
    </location>
</feature>
<dbReference type="VEuPathDB" id="AmoebaDB:NfTy_090520"/>
<dbReference type="VEuPathDB" id="AmoebaDB:NF0002210"/>
<accession>A0A6A5BL66</accession>
<gene>
    <name evidence="3" type="ORF">FDP41_008323</name>
</gene>
<proteinExistence type="predicted"/>
<dbReference type="AlphaFoldDB" id="A0A6A5BL66"/>
<evidence type="ECO:0000256" key="1">
    <source>
        <dbReference type="SAM" id="MobiDB-lite"/>
    </source>
</evidence>
<keyword evidence="2" id="KW-0812">Transmembrane</keyword>
<evidence type="ECO:0000256" key="2">
    <source>
        <dbReference type="SAM" id="Phobius"/>
    </source>
</evidence>
<evidence type="ECO:0000313" key="4">
    <source>
        <dbReference type="Proteomes" id="UP000444721"/>
    </source>
</evidence>
<keyword evidence="2" id="KW-0472">Membrane</keyword>
<sequence>MSQLRNICRSYKHEDNNKDNEDSHRHADDSCCSSSSHTMNSTWMMKQFQQQQQQTTTSDDDNTPNKFIFFQVDTSLFGDSITTSTTLTTTTMKITTSTLIHESSHHSFRPPHVHAPPPHHHQQASWRFSIQVMIIITFFLFLLIQLFNEQLFSTTTTSGMFIHHNNTTSSFINNNYNNNRMLLSHQYIHHRAIRVGFVESFFVLASHPSIETTPQVVSSSFSSLSSFSSFNSVESCTLALERWTQLTTLHDFKFTPNLYGSWRLTHSPETAPPFMMGSYVMQDPMPCPDLIEFTSISVSASLYRETYFGIHIEAIFNQTNFKTNLWAVSFQPRFSPVFFEMFAQVQQTNTSNGSEISILNQELISNQTLSDGSFKILQTGSSQYMQPLLMRKKVSGFQVTFQMKLDDLFVTRNVNDTFTTNFTTTTTTTSDIMSTTTTNKPSLRTFLVSNTRELPNKIESKFRFQLLYSKYQLPFSFPIQVKTPYGINSLLFDGVFSLNDPAQDDSLNLQKRVPVANNAISTIIVIVNGIIALTILSLLIIFRNTEPRASRGYLPYVIFIHVFINFAKDFVQSFYGEEYLLIAFVFCTLSVLSFSYLMYFLNTLLFFYKRKVYNDVYQKMKRDSLLDRKKSSSDAYSSPSTLGNNNMLVSTENGTVTTVNHSLTHIVHHTPDLSIHHQNNNNNGIQPVEKQVLTPSNPTTGIELSLTTTTNTTTNITNITNTTTTTTNTINTFPMNHSVIQNNSLSSTSSPPNASNPAVSKNSFDPVKTEHSMTTSLTWVKSRKVRWISAICVAMVVLLSLSAIVPVLMLSSVANVLLTIYAVLGVLVTIGSVLVIGSLSFDMMWNWKRLFYKCEWKAYFFRNDPLYYRLELFIHILSALFYLALSISLLIQRDQIDNLSLLTSQTYRGVAPIATFVSLPIECLAVFFEMMAAGGGFICLMTAYEKIRLRNQEKSKMETLDLISVDDEHSQEEEFPSSAQLEKSSCSFPKMRTNIHSPLMELLGEDLSRLFIDDKGYELLRLYSKSEFSIENVAFINDIEKIYSQLFCDIETNSLKQRRGSGGSTPSFSRLIKPTLKQNLRREVLDSVYSTLCQDFFDLYVSDHAKLPVNFSFQSKVIFNNWLQQGSWSDEYVKSDDFTSDIDFIALDVVRNLRDTFRRFQLTQSYKDWKMQARKQHALLRSALKAKKVSTLAVVVDTATQTVEENRNSQTVVAEDATLSATMVELKERGAENNQDNDTSNHV</sequence>
<feature type="transmembrane region" description="Helical" evidence="2">
    <location>
        <begin position="866"/>
        <end position="891"/>
    </location>
</feature>
<dbReference type="Gene3D" id="1.10.167.10">
    <property type="entry name" value="Regulator of G-protein Signalling 4, domain 2"/>
    <property type="match status" value="1"/>
</dbReference>
<organism evidence="3 4">
    <name type="scientific">Naegleria fowleri</name>
    <name type="common">Brain eating amoeba</name>
    <dbReference type="NCBI Taxonomy" id="5763"/>
    <lineage>
        <taxon>Eukaryota</taxon>
        <taxon>Discoba</taxon>
        <taxon>Heterolobosea</taxon>
        <taxon>Tetramitia</taxon>
        <taxon>Eutetramitia</taxon>
        <taxon>Vahlkampfiidae</taxon>
        <taxon>Naegleria</taxon>
    </lineage>
</organism>
<protein>
    <recommendedName>
        <fullName evidence="5">RGS domain-containing protein</fullName>
    </recommendedName>
</protein>
<dbReference type="Proteomes" id="UP000444721">
    <property type="component" value="Unassembled WGS sequence"/>
</dbReference>
<feature type="transmembrane region" description="Helical" evidence="2">
    <location>
        <begin position="787"/>
        <end position="808"/>
    </location>
</feature>
<evidence type="ECO:0000313" key="3">
    <source>
        <dbReference type="EMBL" id="KAF0973619.1"/>
    </source>
</evidence>